<proteinExistence type="predicted"/>
<accession>A0A5M8RHY2</accession>
<evidence type="ECO:0000313" key="2">
    <source>
        <dbReference type="Proteomes" id="UP000324326"/>
    </source>
</evidence>
<name>A0A5M8RHY2_9BACI</name>
<organism evidence="1 2">
    <name type="scientific">Bacillus swezeyi</name>
    <dbReference type="NCBI Taxonomy" id="1925020"/>
    <lineage>
        <taxon>Bacteria</taxon>
        <taxon>Bacillati</taxon>
        <taxon>Bacillota</taxon>
        <taxon>Bacilli</taxon>
        <taxon>Bacillales</taxon>
        <taxon>Bacillaceae</taxon>
        <taxon>Bacillus</taxon>
    </lineage>
</organism>
<comment type="caution">
    <text evidence="1">The sequence shown here is derived from an EMBL/GenBank/DDBJ whole genome shotgun (WGS) entry which is preliminary data.</text>
</comment>
<dbReference type="Proteomes" id="UP000324326">
    <property type="component" value="Unassembled WGS sequence"/>
</dbReference>
<evidence type="ECO:0000313" key="1">
    <source>
        <dbReference type="EMBL" id="KAA6446673.1"/>
    </source>
</evidence>
<dbReference type="RefSeq" id="WP_148959174.1">
    <property type="nucleotide sequence ID" value="NZ_QSND01000008.1"/>
</dbReference>
<dbReference type="EMBL" id="QSND01000008">
    <property type="protein sequence ID" value="KAA6446673.1"/>
    <property type="molecule type" value="Genomic_DNA"/>
</dbReference>
<protein>
    <submittedName>
        <fullName evidence="1">Uncharacterized protein</fullName>
    </submittedName>
</protein>
<sequence length="59" mass="6877">MERFVYYVRVEGGWFGRYSGGFVSPYRSHAQEFTDQMEAKKVAQFVGGEVKVFKKWGFA</sequence>
<reference evidence="1 2" key="1">
    <citation type="submission" date="2018-08" db="EMBL/GenBank/DDBJ databases">
        <title>Bacillus phenotypic plasticity.</title>
        <authorList>
            <person name="Hurtado E."/>
        </authorList>
    </citation>
    <scope>NUCLEOTIDE SEQUENCE [LARGE SCALE GENOMIC DNA]</scope>
    <source>
        <strain evidence="1 2">427</strain>
    </source>
</reference>
<gene>
    <name evidence="1" type="ORF">DX927_23550</name>
</gene>
<dbReference type="AlphaFoldDB" id="A0A5M8RHY2"/>